<dbReference type="Gene3D" id="3.90.79.10">
    <property type="entry name" value="Nucleoside Triphosphate Pyrophosphohydrolase"/>
    <property type="match status" value="1"/>
</dbReference>
<dbReference type="EMBL" id="CP116967">
    <property type="protein sequence ID" value="WNM59088.1"/>
    <property type="molecule type" value="Genomic_DNA"/>
</dbReference>
<dbReference type="KEGG" id="nall:PP769_04805"/>
<dbReference type="GO" id="GO:0016787">
    <property type="term" value="F:hydrolase activity"/>
    <property type="evidence" value="ECO:0007669"/>
    <property type="project" value="UniProtKB-KW"/>
</dbReference>
<accession>A0AA96GHP8</accession>
<proteinExistence type="predicted"/>
<reference evidence="3 4" key="1">
    <citation type="submission" date="2023-01" db="EMBL/GenBank/DDBJ databases">
        <title>Cultivation and genomic characterization of new, ubiquitous marine nitrite-oxidizing bacteria from the Nitrospirales.</title>
        <authorList>
            <person name="Mueller A.J."/>
            <person name="Daebeler A."/>
            <person name="Herbold C.W."/>
            <person name="Kirkegaard R.H."/>
            <person name="Daims H."/>
        </authorList>
    </citation>
    <scope>NUCLEOTIDE SEQUENCE [LARGE SCALE GENOMIC DNA]</scope>
    <source>
        <strain evidence="3 4">VA</strain>
    </source>
</reference>
<feature type="region of interest" description="Disordered" evidence="1">
    <location>
        <begin position="75"/>
        <end position="96"/>
    </location>
</feature>
<dbReference type="PROSITE" id="PS51462">
    <property type="entry name" value="NUDIX"/>
    <property type="match status" value="1"/>
</dbReference>
<keyword evidence="3" id="KW-0378">Hydrolase</keyword>
<dbReference type="InterPro" id="IPR000086">
    <property type="entry name" value="NUDIX_hydrolase_dom"/>
</dbReference>
<evidence type="ECO:0000259" key="2">
    <source>
        <dbReference type="PROSITE" id="PS51462"/>
    </source>
</evidence>
<dbReference type="RefSeq" id="WP_312645764.1">
    <property type="nucleotide sequence ID" value="NZ_CP116967.1"/>
</dbReference>
<dbReference type="SUPFAM" id="SSF55811">
    <property type="entry name" value="Nudix"/>
    <property type="match status" value="1"/>
</dbReference>
<name>A0AA96GHP8_9BACT</name>
<sequence>MFAWLTRFIEHHPHLHRFALYIWRLFPPRVAGFFKGLLARSWVVGAIAVMIDENSSPPEVLLVEHSYRPKGAWGLPGGSLESTPGDPTRPSNTSSPDDVIQAALCKEMSEELGIAIRVNSLLRIDAIPYLPEEPGPFRLHFYFRCAPQDGFAIFRARLNSGHIRPRSPEIKNIRFVPLPELKKYDIFSTDLRFLNDDLSRLEPALATLKSD</sequence>
<dbReference type="AlphaFoldDB" id="A0AA96GHP8"/>
<evidence type="ECO:0000256" key="1">
    <source>
        <dbReference type="SAM" id="MobiDB-lite"/>
    </source>
</evidence>
<protein>
    <submittedName>
        <fullName evidence="3">NUDIX hydrolase</fullName>
    </submittedName>
</protein>
<keyword evidence="4" id="KW-1185">Reference proteome</keyword>
<evidence type="ECO:0000313" key="3">
    <source>
        <dbReference type="EMBL" id="WNM59088.1"/>
    </source>
</evidence>
<feature type="domain" description="Nudix hydrolase" evidence="2">
    <location>
        <begin position="41"/>
        <end position="199"/>
    </location>
</feature>
<dbReference type="Proteomes" id="UP001302719">
    <property type="component" value="Chromosome"/>
</dbReference>
<dbReference type="InterPro" id="IPR015797">
    <property type="entry name" value="NUDIX_hydrolase-like_dom_sf"/>
</dbReference>
<evidence type="ECO:0000313" key="4">
    <source>
        <dbReference type="Proteomes" id="UP001302719"/>
    </source>
</evidence>
<gene>
    <name evidence="3" type="ORF">PP769_04805</name>
</gene>
<organism evidence="3 4">
    <name type="scientific">Candidatus Nitrospira allomarina</name>
    <dbReference type="NCBI Taxonomy" id="3020900"/>
    <lineage>
        <taxon>Bacteria</taxon>
        <taxon>Pseudomonadati</taxon>
        <taxon>Nitrospirota</taxon>
        <taxon>Nitrospiria</taxon>
        <taxon>Nitrospirales</taxon>
        <taxon>Nitrospiraceae</taxon>
        <taxon>Nitrospira</taxon>
    </lineage>
</organism>
<dbReference type="Pfam" id="PF00293">
    <property type="entry name" value="NUDIX"/>
    <property type="match status" value="1"/>
</dbReference>